<accession>A0A068WSK9</accession>
<dbReference type="EMBL" id="LK028589">
    <property type="protein sequence ID" value="CDS23136.1"/>
    <property type="molecule type" value="Genomic_DNA"/>
</dbReference>
<proteinExistence type="predicted"/>
<dbReference type="AlphaFoldDB" id="A0A068WSK9"/>
<name>A0A068WSK9_ECHGR</name>
<evidence type="ECO:0000313" key="1">
    <source>
        <dbReference type="EMBL" id="CDS23136.1"/>
    </source>
</evidence>
<organism evidence="1">
    <name type="scientific">Echinococcus granulosus</name>
    <name type="common">Hydatid tapeworm</name>
    <dbReference type="NCBI Taxonomy" id="6210"/>
    <lineage>
        <taxon>Eukaryota</taxon>
        <taxon>Metazoa</taxon>
        <taxon>Spiralia</taxon>
        <taxon>Lophotrochozoa</taxon>
        <taxon>Platyhelminthes</taxon>
        <taxon>Cestoda</taxon>
        <taxon>Eucestoda</taxon>
        <taxon>Cyclophyllidea</taxon>
        <taxon>Taeniidae</taxon>
        <taxon>Echinococcus</taxon>
        <taxon>Echinococcus granulosus group</taxon>
    </lineage>
</organism>
<sequence length="71" mass="7709">MAREGIGTEAVINANVSQIRPHSSLYRPILAKPPIPMTQHPPNQSMGGRVPFIITALLSQTNSRCNKGRGM</sequence>
<reference evidence="3" key="3">
    <citation type="submission" date="2020-10" db="UniProtKB">
        <authorList>
            <consortium name="WormBaseParasite"/>
        </authorList>
    </citation>
    <scope>IDENTIFICATION</scope>
</reference>
<gene>
    <name evidence="1" type="ORF">EgrG_001089900</name>
</gene>
<reference evidence="1 2" key="1">
    <citation type="journal article" date="2013" name="Nature">
        <title>The genomes of four tapeworm species reveal adaptations to parasitism.</title>
        <authorList>
            <person name="Tsai I.J."/>
            <person name="Zarowiecki M."/>
            <person name="Holroyd N."/>
            <person name="Garciarrubio A."/>
            <person name="Sanchez-Flores A."/>
            <person name="Brooks K.L."/>
            <person name="Tracey A."/>
            <person name="Bobes R.J."/>
            <person name="Fragoso G."/>
            <person name="Sciutto E."/>
            <person name="Aslett M."/>
            <person name="Beasley H."/>
            <person name="Bennett H.M."/>
            <person name="Cai J."/>
            <person name="Camicia F."/>
            <person name="Clark R."/>
            <person name="Cucher M."/>
            <person name="De Silva N."/>
            <person name="Day T.A."/>
            <person name="Deplazes P."/>
            <person name="Estrada K."/>
            <person name="Fernandez C."/>
            <person name="Holland P.W."/>
            <person name="Hou J."/>
            <person name="Hu S."/>
            <person name="Huckvale T."/>
            <person name="Hung S.S."/>
            <person name="Kamenetzky L."/>
            <person name="Keane J.A."/>
            <person name="Kiss F."/>
            <person name="Koziol U."/>
            <person name="Lambert O."/>
            <person name="Liu K."/>
            <person name="Luo X."/>
            <person name="Luo Y."/>
            <person name="Macchiaroli N."/>
            <person name="Nichol S."/>
            <person name="Paps J."/>
            <person name="Parkinson J."/>
            <person name="Pouchkina-Stantcheva N."/>
            <person name="Riddiford N."/>
            <person name="Rosenzvit M."/>
            <person name="Salinas G."/>
            <person name="Wasmuth J.D."/>
            <person name="Zamanian M."/>
            <person name="Zheng Y."/>
            <person name="Cai X."/>
            <person name="Soberon X."/>
            <person name="Olson P.D."/>
            <person name="Laclette J.P."/>
            <person name="Brehm K."/>
            <person name="Berriman M."/>
            <person name="Garciarrubio A."/>
            <person name="Bobes R.J."/>
            <person name="Fragoso G."/>
            <person name="Sanchez-Flores A."/>
            <person name="Estrada K."/>
            <person name="Cevallos M.A."/>
            <person name="Morett E."/>
            <person name="Gonzalez V."/>
            <person name="Portillo T."/>
            <person name="Ochoa-Leyva A."/>
            <person name="Jose M.V."/>
            <person name="Sciutto E."/>
            <person name="Landa A."/>
            <person name="Jimenez L."/>
            <person name="Valdes V."/>
            <person name="Carrero J.C."/>
            <person name="Larralde C."/>
            <person name="Morales-Montor J."/>
            <person name="Limon-Lason J."/>
            <person name="Soberon X."/>
            <person name="Laclette J.P."/>
        </authorList>
    </citation>
    <scope>NUCLEOTIDE SEQUENCE [LARGE SCALE GENOMIC DNA]</scope>
</reference>
<reference evidence="1" key="2">
    <citation type="submission" date="2014-06" db="EMBL/GenBank/DDBJ databases">
        <authorList>
            <person name="Aslett M."/>
        </authorList>
    </citation>
    <scope>NUCLEOTIDE SEQUENCE</scope>
</reference>
<evidence type="ECO:0000313" key="3">
    <source>
        <dbReference type="WBParaSite" id="EgrG_001089900"/>
    </source>
</evidence>
<protein>
    <submittedName>
        <fullName evidence="1 3">Expressed protein</fullName>
    </submittedName>
</protein>
<dbReference type="WBParaSite" id="EgrG_001089900">
    <property type="protein sequence ID" value="EgrG_001089900"/>
    <property type="gene ID" value="EgrG_001089900"/>
</dbReference>
<evidence type="ECO:0000313" key="2">
    <source>
        <dbReference type="Proteomes" id="UP000492820"/>
    </source>
</evidence>
<dbReference type="Proteomes" id="UP000492820">
    <property type="component" value="Unassembled WGS sequence"/>
</dbReference>